<sequence>MPPKRSLSEAHIEEIDDDVDIKPITKMLEVTSSPLVSEDESLKDIKPFIATSPMKSKFQSNKKAKPNSSTPSPKKKNITPKVEYTHGHPSAKARFAEIIIENGIKGYDKTFVENETGLTKNQQKEMLKTGRGSLWKALYGFASTL</sequence>
<evidence type="ECO:0000313" key="3">
    <source>
        <dbReference type="Proteomes" id="UP001355207"/>
    </source>
</evidence>
<dbReference type="EMBL" id="CP144098">
    <property type="protein sequence ID" value="WWC85820.1"/>
    <property type="molecule type" value="Genomic_DNA"/>
</dbReference>
<accession>A0AAX4JMS1</accession>
<protein>
    <submittedName>
        <fullName evidence="2">Uncharacterized protein</fullName>
    </submittedName>
</protein>
<dbReference type="AlphaFoldDB" id="A0AAX4JMS1"/>
<feature type="region of interest" description="Disordered" evidence="1">
    <location>
        <begin position="53"/>
        <end position="86"/>
    </location>
</feature>
<proteinExistence type="predicted"/>
<name>A0AAX4JMS1_9TREE</name>
<keyword evidence="3" id="KW-1185">Reference proteome</keyword>
<dbReference type="Proteomes" id="UP001355207">
    <property type="component" value="Chromosome 1"/>
</dbReference>
<organism evidence="2 3">
    <name type="scientific">Kwoniella dendrophila CBS 6074</name>
    <dbReference type="NCBI Taxonomy" id="1295534"/>
    <lineage>
        <taxon>Eukaryota</taxon>
        <taxon>Fungi</taxon>
        <taxon>Dikarya</taxon>
        <taxon>Basidiomycota</taxon>
        <taxon>Agaricomycotina</taxon>
        <taxon>Tremellomycetes</taxon>
        <taxon>Tremellales</taxon>
        <taxon>Cryptococcaceae</taxon>
        <taxon>Kwoniella</taxon>
    </lineage>
</organism>
<reference evidence="2 3" key="1">
    <citation type="submission" date="2024-01" db="EMBL/GenBank/DDBJ databases">
        <title>Comparative genomics of Cryptococcus and Kwoniella reveals pathogenesis evolution and contrasting modes of karyotype evolution via chromosome fusion or intercentromeric recombination.</title>
        <authorList>
            <person name="Coelho M.A."/>
            <person name="David-Palma M."/>
            <person name="Shea T."/>
            <person name="Bowers K."/>
            <person name="McGinley-Smith S."/>
            <person name="Mohammad A.W."/>
            <person name="Gnirke A."/>
            <person name="Yurkov A.M."/>
            <person name="Nowrousian M."/>
            <person name="Sun S."/>
            <person name="Cuomo C.A."/>
            <person name="Heitman J."/>
        </authorList>
    </citation>
    <scope>NUCLEOTIDE SEQUENCE [LARGE SCALE GENOMIC DNA]</scope>
    <source>
        <strain evidence="2 3">CBS 6074</strain>
    </source>
</reference>
<dbReference type="GeneID" id="91091359"/>
<evidence type="ECO:0000256" key="1">
    <source>
        <dbReference type="SAM" id="MobiDB-lite"/>
    </source>
</evidence>
<gene>
    <name evidence="2" type="ORF">L201_000687</name>
</gene>
<dbReference type="RefSeq" id="XP_066072583.1">
    <property type="nucleotide sequence ID" value="XM_066216486.1"/>
</dbReference>
<evidence type="ECO:0000313" key="2">
    <source>
        <dbReference type="EMBL" id="WWC85820.1"/>
    </source>
</evidence>